<proteinExistence type="predicted"/>
<evidence type="ECO:0000313" key="2">
    <source>
        <dbReference type="Proteomes" id="UP000233556"/>
    </source>
</evidence>
<dbReference type="OrthoDB" id="9220997at2759"/>
<evidence type="ECO:0000313" key="1">
    <source>
        <dbReference type="EMBL" id="PKU47025.1"/>
    </source>
</evidence>
<dbReference type="Proteomes" id="UP000233556">
    <property type="component" value="Unassembled WGS sequence"/>
</dbReference>
<reference evidence="2" key="1">
    <citation type="submission" date="2017-11" db="EMBL/GenBank/DDBJ databases">
        <authorList>
            <person name="Lima N.C."/>
            <person name="Parody-Merino A.M."/>
            <person name="Battley P.F."/>
            <person name="Fidler A.E."/>
            <person name="Prosdocimi F."/>
        </authorList>
    </citation>
    <scope>NUCLEOTIDE SEQUENCE [LARGE SCALE GENOMIC DNA]</scope>
</reference>
<protein>
    <submittedName>
        <fullName evidence="1">Uncharacterized protein</fullName>
    </submittedName>
</protein>
<name>A0A2I0ULU7_LIMLA</name>
<accession>A0A2I0ULU7</accession>
<reference evidence="2" key="2">
    <citation type="submission" date="2017-12" db="EMBL/GenBank/DDBJ databases">
        <title>Genome sequence of the Bar-tailed Godwit (Limosa lapponica baueri).</title>
        <authorList>
            <person name="Lima N.C.B."/>
            <person name="Parody-Merino A.M."/>
            <person name="Battley P.F."/>
            <person name="Fidler A.E."/>
            <person name="Prosdocimi F."/>
        </authorList>
    </citation>
    <scope>NUCLEOTIDE SEQUENCE [LARGE SCALE GENOMIC DNA]</scope>
</reference>
<keyword evidence="2" id="KW-1185">Reference proteome</keyword>
<dbReference type="EMBL" id="KZ505691">
    <property type="protein sequence ID" value="PKU47025.1"/>
    <property type="molecule type" value="Genomic_DNA"/>
</dbReference>
<organism evidence="1 2">
    <name type="scientific">Limosa lapponica baueri</name>
    <dbReference type="NCBI Taxonomy" id="1758121"/>
    <lineage>
        <taxon>Eukaryota</taxon>
        <taxon>Metazoa</taxon>
        <taxon>Chordata</taxon>
        <taxon>Craniata</taxon>
        <taxon>Vertebrata</taxon>
        <taxon>Euteleostomi</taxon>
        <taxon>Archelosauria</taxon>
        <taxon>Archosauria</taxon>
        <taxon>Dinosauria</taxon>
        <taxon>Saurischia</taxon>
        <taxon>Theropoda</taxon>
        <taxon>Coelurosauria</taxon>
        <taxon>Aves</taxon>
        <taxon>Neognathae</taxon>
        <taxon>Neoaves</taxon>
        <taxon>Charadriiformes</taxon>
        <taxon>Scolopacidae</taxon>
        <taxon>Limosa</taxon>
    </lineage>
</organism>
<gene>
    <name evidence="1" type="ORF">llap_2678</name>
</gene>
<dbReference type="AlphaFoldDB" id="A0A2I0ULU7"/>
<sequence>MFQHINVCPVVRGSKLNTVFKEEPHQCQVQGDNRFPSLAGHSISDTSQDAIGHLGYLGTLLAHIQPAVDQDSQVLFCQAALQPLFPKPLLSCGVVVTQVQDLALGFVEPRTIGLGPLIQPVQIPL</sequence>